<dbReference type="AlphaFoldDB" id="A0A1U8AG49"/>
<evidence type="ECO:0000256" key="1">
    <source>
        <dbReference type="SAM" id="MobiDB-lite"/>
    </source>
</evidence>
<dbReference type="PANTHER" id="PTHR33868">
    <property type="entry name" value="EXPRESSED PROTEIN"/>
    <property type="match status" value="1"/>
</dbReference>
<name>A0A1U8AG49_NELNU</name>
<evidence type="ECO:0000313" key="4">
    <source>
        <dbReference type="RefSeq" id="XP_010266580.1"/>
    </source>
</evidence>
<dbReference type="Proteomes" id="UP000189703">
    <property type="component" value="Unplaced"/>
</dbReference>
<dbReference type="RefSeq" id="XP_010266581.1">
    <property type="nucleotide sequence ID" value="XM_010268279.2"/>
</dbReference>
<keyword evidence="2" id="KW-0812">Transmembrane</keyword>
<reference evidence="4 5" key="1">
    <citation type="submission" date="2025-04" db="UniProtKB">
        <authorList>
            <consortium name="RefSeq"/>
        </authorList>
    </citation>
    <scope>IDENTIFICATION</scope>
</reference>
<evidence type="ECO:0000256" key="2">
    <source>
        <dbReference type="SAM" id="Phobius"/>
    </source>
</evidence>
<feature type="compositionally biased region" description="Basic and acidic residues" evidence="1">
    <location>
        <begin position="334"/>
        <end position="344"/>
    </location>
</feature>
<evidence type="ECO:0000313" key="5">
    <source>
        <dbReference type="RefSeq" id="XP_010266581.1"/>
    </source>
</evidence>
<dbReference type="GeneID" id="104604051"/>
<accession>A0A1U8AG49</accession>
<keyword evidence="2" id="KW-1133">Transmembrane helix</keyword>
<dbReference type="RefSeq" id="XP_010266580.1">
    <property type="nucleotide sequence ID" value="XM_010268278.2"/>
</dbReference>
<dbReference type="KEGG" id="nnu:104604051"/>
<dbReference type="eggNOG" id="ENOG502R08M">
    <property type="taxonomic scope" value="Eukaryota"/>
</dbReference>
<feature type="region of interest" description="Disordered" evidence="1">
    <location>
        <begin position="316"/>
        <end position="344"/>
    </location>
</feature>
<keyword evidence="2" id="KW-0472">Membrane</keyword>
<protein>
    <submittedName>
        <fullName evidence="4 5">Uncharacterized protein LOC104604051 isoform X1</fullName>
    </submittedName>
</protein>
<dbReference type="OMA" id="HESKDDY"/>
<gene>
    <name evidence="4 5" type="primary">LOC104604051</name>
</gene>
<sequence length="485" mass="54592">MAAAEVRAAWQRAANRCFVQEDAKRAPKLACCPSSPSSSKPQVDIGAGDLPNGPDHSIAGFIPLNWNISNSNLPPDSKWWLQLQPNFGYQKDFTCEQLNALETELEVLKGGEVNKNYELGREHPLSKEDSTYAESGKNADSYLDSCWQVPATCAKLGAEAKMRELKAASTKNLQEMLKHKDIGNYWFQDEEMDFDPSLISEQPEKLTSDSKSPWMGAEKTEPWWRAVDKDDLASLVAQKSLEHIENCDLPRPQTMHVSRGPFVSHECFNCDKILPSYLEQKTHGVFSHFTDFSWSSPTSGNMDDKKLSSGEVGSLYGSEKPFSSSNSYSTTNKNRTETRGTSDGDLSKAQLLEALCHSQTRAREAEKAAQKAYTEKEHILKLFFRQASYLFAYKQWFQLLQLETLCLQLNKGQQISTLFPVVLPWMPCKARQLRKGRHKAAKRNRVRGPSRYDFSRYAFAFALGLSLAGAGLLLGWTMGWLLPTF</sequence>
<evidence type="ECO:0000313" key="3">
    <source>
        <dbReference type="Proteomes" id="UP000189703"/>
    </source>
</evidence>
<dbReference type="OrthoDB" id="1920951at2759"/>
<feature type="transmembrane region" description="Helical" evidence="2">
    <location>
        <begin position="457"/>
        <end position="482"/>
    </location>
</feature>
<dbReference type="PANTHER" id="PTHR33868:SF2">
    <property type="entry name" value="EXPRESSED PROTEIN"/>
    <property type="match status" value="1"/>
</dbReference>
<keyword evidence="3" id="KW-1185">Reference proteome</keyword>
<proteinExistence type="predicted"/>
<feature type="compositionally biased region" description="Low complexity" evidence="1">
    <location>
        <begin position="323"/>
        <end position="333"/>
    </location>
</feature>
<organism evidence="3 5">
    <name type="scientific">Nelumbo nucifera</name>
    <name type="common">Sacred lotus</name>
    <dbReference type="NCBI Taxonomy" id="4432"/>
    <lineage>
        <taxon>Eukaryota</taxon>
        <taxon>Viridiplantae</taxon>
        <taxon>Streptophyta</taxon>
        <taxon>Embryophyta</taxon>
        <taxon>Tracheophyta</taxon>
        <taxon>Spermatophyta</taxon>
        <taxon>Magnoliopsida</taxon>
        <taxon>Proteales</taxon>
        <taxon>Nelumbonaceae</taxon>
        <taxon>Nelumbo</taxon>
    </lineage>
</organism>